<dbReference type="SMART" id="SM00475">
    <property type="entry name" value="53EXOc"/>
    <property type="match status" value="1"/>
</dbReference>
<feature type="domain" description="5'-3' exonuclease" evidence="15">
    <location>
        <begin position="2"/>
        <end position="259"/>
    </location>
</feature>
<dbReference type="InterPro" id="IPR020046">
    <property type="entry name" value="5-3_exonucl_a-hlix_arch_N"/>
</dbReference>
<dbReference type="SUPFAM" id="SSF53098">
    <property type="entry name" value="Ribonuclease H-like"/>
    <property type="match status" value="1"/>
</dbReference>
<dbReference type="Gene3D" id="3.30.420.10">
    <property type="entry name" value="Ribonuclease H-like superfamily/Ribonuclease H"/>
    <property type="match status" value="1"/>
</dbReference>
<evidence type="ECO:0000256" key="11">
    <source>
        <dbReference type="ARBA" id="ARBA00023125"/>
    </source>
</evidence>
<evidence type="ECO:0000256" key="9">
    <source>
        <dbReference type="ARBA" id="ARBA00022839"/>
    </source>
</evidence>
<keyword evidence="11" id="KW-0238">DNA-binding</keyword>
<evidence type="ECO:0000256" key="3">
    <source>
        <dbReference type="ARBA" id="ARBA00022679"/>
    </source>
</evidence>
<evidence type="ECO:0000256" key="13">
    <source>
        <dbReference type="ARBA" id="ARBA00049244"/>
    </source>
</evidence>
<evidence type="ECO:0000256" key="10">
    <source>
        <dbReference type="ARBA" id="ARBA00022932"/>
    </source>
</evidence>
<gene>
    <name evidence="17" type="ORF">MNBD_NITROSPIRAE02-1477</name>
</gene>
<evidence type="ECO:0000256" key="2">
    <source>
        <dbReference type="ARBA" id="ARBA00012417"/>
    </source>
</evidence>
<dbReference type="SMART" id="SM00279">
    <property type="entry name" value="HhH2"/>
    <property type="match status" value="1"/>
</dbReference>
<dbReference type="InterPro" id="IPR002298">
    <property type="entry name" value="DNA_polymerase_A"/>
</dbReference>
<dbReference type="InterPro" id="IPR018320">
    <property type="entry name" value="DNA_polymerase_1"/>
</dbReference>
<keyword evidence="5" id="KW-0235">DNA replication</keyword>
<dbReference type="InterPro" id="IPR002421">
    <property type="entry name" value="5-3_exonuclease"/>
</dbReference>
<name>A0A3B1D5S0_9ZZZZ</name>
<dbReference type="EC" id="2.7.7.7" evidence="2"/>
<dbReference type="FunFam" id="1.20.1060.10:FF:000001">
    <property type="entry name" value="DNA polymerase I"/>
    <property type="match status" value="1"/>
</dbReference>
<dbReference type="PRINTS" id="PR00868">
    <property type="entry name" value="DNAPOLI"/>
</dbReference>
<dbReference type="CDD" id="cd09898">
    <property type="entry name" value="H3TH_53EXO"/>
    <property type="match status" value="1"/>
</dbReference>
<proteinExistence type="inferred from homology"/>
<dbReference type="FunFam" id="3.40.50.1010:FF:000001">
    <property type="entry name" value="DNA polymerase I"/>
    <property type="match status" value="1"/>
</dbReference>
<keyword evidence="7" id="KW-0227">DNA damage</keyword>
<dbReference type="FunFam" id="1.10.150.20:FF:000003">
    <property type="entry name" value="DNA polymerase I"/>
    <property type="match status" value="1"/>
</dbReference>
<evidence type="ECO:0000259" key="15">
    <source>
        <dbReference type="SMART" id="SM00475"/>
    </source>
</evidence>
<dbReference type="InterPro" id="IPR020045">
    <property type="entry name" value="DNA_polI_H3TH"/>
</dbReference>
<dbReference type="PANTHER" id="PTHR10133">
    <property type="entry name" value="DNA POLYMERASE I"/>
    <property type="match status" value="1"/>
</dbReference>
<dbReference type="InterPro" id="IPR019760">
    <property type="entry name" value="DNA-dir_DNA_pol_A_CS"/>
</dbReference>
<evidence type="ECO:0000259" key="16">
    <source>
        <dbReference type="SMART" id="SM00482"/>
    </source>
</evidence>
<keyword evidence="9" id="KW-0269">Exonuclease</keyword>
<dbReference type="Pfam" id="PF01367">
    <property type="entry name" value="5_3_exonuc"/>
    <property type="match status" value="1"/>
</dbReference>
<dbReference type="Pfam" id="PF00476">
    <property type="entry name" value="DNA_pol_A"/>
    <property type="match status" value="1"/>
</dbReference>
<evidence type="ECO:0000256" key="7">
    <source>
        <dbReference type="ARBA" id="ARBA00022763"/>
    </source>
</evidence>
<evidence type="ECO:0000313" key="17">
    <source>
        <dbReference type="EMBL" id="VAX27075.1"/>
    </source>
</evidence>
<dbReference type="InterPro" id="IPR036397">
    <property type="entry name" value="RNaseH_sf"/>
</dbReference>
<dbReference type="Gene3D" id="1.10.150.20">
    <property type="entry name" value="5' to 3' exonuclease, C-terminal subdomain"/>
    <property type="match status" value="2"/>
</dbReference>
<feature type="domain" description="3'-5' exonuclease" evidence="14">
    <location>
        <begin position="291"/>
        <end position="473"/>
    </location>
</feature>
<evidence type="ECO:0000256" key="8">
    <source>
        <dbReference type="ARBA" id="ARBA00022801"/>
    </source>
</evidence>
<dbReference type="InterPro" id="IPR001098">
    <property type="entry name" value="DNA-dir_DNA_pol_A_palm_dom"/>
</dbReference>
<keyword evidence="8" id="KW-0378">Hydrolase</keyword>
<dbReference type="NCBIfam" id="TIGR00593">
    <property type="entry name" value="pola"/>
    <property type="match status" value="1"/>
</dbReference>
<dbReference type="Gene3D" id="3.40.50.1010">
    <property type="entry name" value="5'-nuclease"/>
    <property type="match status" value="1"/>
</dbReference>
<dbReference type="CDD" id="cd09859">
    <property type="entry name" value="PIN_53EXO"/>
    <property type="match status" value="1"/>
</dbReference>
<dbReference type="AlphaFoldDB" id="A0A3B1D5S0"/>
<dbReference type="Gene3D" id="1.20.1060.10">
    <property type="entry name" value="Taq DNA Polymerase, Chain T, domain 4"/>
    <property type="match status" value="1"/>
</dbReference>
<dbReference type="Gene3D" id="3.30.70.370">
    <property type="match status" value="1"/>
</dbReference>
<dbReference type="CDD" id="cd06139">
    <property type="entry name" value="DNA_polA_I_Ecoli_like_exo"/>
    <property type="match status" value="1"/>
</dbReference>
<dbReference type="Pfam" id="PF02739">
    <property type="entry name" value="5_3_exonuc_N"/>
    <property type="match status" value="1"/>
</dbReference>
<dbReference type="PANTHER" id="PTHR10133:SF27">
    <property type="entry name" value="DNA POLYMERASE NU"/>
    <property type="match status" value="1"/>
</dbReference>
<dbReference type="GO" id="GO:0006261">
    <property type="term" value="P:DNA-templated DNA replication"/>
    <property type="evidence" value="ECO:0007669"/>
    <property type="project" value="InterPro"/>
</dbReference>
<keyword evidence="10" id="KW-0239">DNA-directed DNA polymerase</keyword>
<dbReference type="InterPro" id="IPR036279">
    <property type="entry name" value="5-3_exonuclease_C_sf"/>
</dbReference>
<evidence type="ECO:0000256" key="4">
    <source>
        <dbReference type="ARBA" id="ARBA00022695"/>
    </source>
</evidence>
<evidence type="ECO:0000256" key="1">
    <source>
        <dbReference type="ARBA" id="ARBA00007705"/>
    </source>
</evidence>
<dbReference type="Pfam" id="PF01612">
    <property type="entry name" value="DNA_pol_A_exo1"/>
    <property type="match status" value="1"/>
</dbReference>
<comment type="catalytic activity">
    <reaction evidence="13">
        <text>DNA(n) + a 2'-deoxyribonucleoside 5'-triphosphate = DNA(n+1) + diphosphate</text>
        <dbReference type="Rhea" id="RHEA:22508"/>
        <dbReference type="Rhea" id="RHEA-COMP:17339"/>
        <dbReference type="Rhea" id="RHEA-COMP:17340"/>
        <dbReference type="ChEBI" id="CHEBI:33019"/>
        <dbReference type="ChEBI" id="CHEBI:61560"/>
        <dbReference type="ChEBI" id="CHEBI:173112"/>
        <dbReference type="EC" id="2.7.7.7"/>
    </reaction>
</comment>
<dbReference type="SUPFAM" id="SSF56672">
    <property type="entry name" value="DNA/RNA polymerases"/>
    <property type="match status" value="1"/>
</dbReference>
<keyword evidence="4 17" id="KW-0548">Nucleotidyltransferase</keyword>
<comment type="similarity">
    <text evidence="1">Belongs to the DNA polymerase type-A family.</text>
</comment>
<dbReference type="GO" id="GO:0008408">
    <property type="term" value="F:3'-5' exonuclease activity"/>
    <property type="evidence" value="ECO:0007669"/>
    <property type="project" value="InterPro"/>
</dbReference>
<dbReference type="EMBL" id="UOGH01000024">
    <property type="protein sequence ID" value="VAX27075.1"/>
    <property type="molecule type" value="Genomic_DNA"/>
</dbReference>
<dbReference type="NCBIfam" id="NF004397">
    <property type="entry name" value="PRK05755.1"/>
    <property type="match status" value="1"/>
</dbReference>
<reference evidence="17" key="1">
    <citation type="submission" date="2018-06" db="EMBL/GenBank/DDBJ databases">
        <authorList>
            <person name="Zhirakovskaya E."/>
        </authorList>
    </citation>
    <scope>NUCLEOTIDE SEQUENCE</scope>
</reference>
<evidence type="ECO:0000256" key="5">
    <source>
        <dbReference type="ARBA" id="ARBA00022705"/>
    </source>
</evidence>
<dbReference type="GO" id="GO:0003887">
    <property type="term" value="F:DNA-directed DNA polymerase activity"/>
    <property type="evidence" value="ECO:0007669"/>
    <property type="project" value="UniProtKB-KW"/>
</dbReference>
<keyword evidence="12" id="KW-0234">DNA repair</keyword>
<accession>A0A3B1D5S0</accession>
<dbReference type="SMART" id="SM00474">
    <property type="entry name" value="35EXOc"/>
    <property type="match status" value="1"/>
</dbReference>
<dbReference type="GO" id="GO:0006302">
    <property type="term" value="P:double-strand break repair"/>
    <property type="evidence" value="ECO:0007669"/>
    <property type="project" value="TreeGrafter"/>
</dbReference>
<evidence type="ECO:0000256" key="6">
    <source>
        <dbReference type="ARBA" id="ARBA00022722"/>
    </source>
</evidence>
<dbReference type="FunFam" id="1.10.150.20:FF:000002">
    <property type="entry name" value="DNA polymerase I"/>
    <property type="match status" value="1"/>
</dbReference>
<dbReference type="InterPro" id="IPR008918">
    <property type="entry name" value="HhH2"/>
</dbReference>
<evidence type="ECO:0000259" key="14">
    <source>
        <dbReference type="SMART" id="SM00474"/>
    </source>
</evidence>
<dbReference type="SUPFAM" id="SSF88723">
    <property type="entry name" value="PIN domain-like"/>
    <property type="match status" value="1"/>
</dbReference>
<dbReference type="CDD" id="cd08637">
    <property type="entry name" value="DNA_pol_A_pol_I_C"/>
    <property type="match status" value="1"/>
</dbReference>
<dbReference type="InterPro" id="IPR043502">
    <property type="entry name" value="DNA/RNA_pol_sf"/>
</dbReference>
<sequence>MKKPANIYLIDGNSYVYRAYHAIKGLSNSKGFPTNAIYGFINTLLKILREKEPDAIVVSFDSPLPTERHRVYEEYKAQRPPAPDDLILQLPYIKKIIQAFRIKIYEVPGYEADDVLATLSVKSASQGVDAYIVSGDKDMLQVVDGHIRIYDPVKDRVIGRTDVIERFGIPPERIPEVMALTGDTADNIPGVKGIGEKTACEILKDHTLNDILEKPGLIKRERLRKLITENRDSILRSYALTTVDRDVPLDFDVNECIRREPDWQELLNLFSELEFGTFLKLIPPQSVSGSYETVLEAGRLRSLLDGVKGSFAFNVEFSGTHPISAEMIGISFSSEKGRGYYVPIAHHYPEVPGQLGLDTVIDAFKPLFENESIRKTGHDLKTQLLVLGRSGIDLKGELNDTMVASYLLNPNKQNHSLEEVSLEHLSLRIRTFKDVVGKRSSLAAVSIEEATEFSASNTAIVLELEGILFGKLKEEGLDGLYSGIEMPLIRVLADMETVGIKVDTELLNDLSGELERELAALKTRIYFLAGEEFNINSPRQLGAVLFESLGLKPGKKTKTGYSTEVGVLEELALIHELPGEILNWRTLSKLKNTYVDTLPKLLNPETGRIHTSFNQTITATGRLSSSDPNLQNIPIRGEWGIRIRQAFIAEEGFFLLSADYSQIELRILAHLSRDEGLIDAFRKDIDIHTRTAAELFGVSTEKVTPEMRRVAKTVNFGVVYGMSAFGLSGAIGSSREDARVYIEQYFEKHPGVRQYVEQIIEEARRVGYVRTLFGRKREIPELRSSNAQKRAFGERLAMNTPIQGTAADIIKKAMVNISNRLKAEGLQSRMLLQVHDELVLEVKEDELQPVKDLVRHEMEKAALLLVPIRVDIGYGKNWAEAHS</sequence>
<dbReference type="GO" id="GO:0003677">
    <property type="term" value="F:DNA binding"/>
    <property type="evidence" value="ECO:0007669"/>
    <property type="project" value="UniProtKB-KW"/>
</dbReference>
<dbReference type="SUPFAM" id="SSF47807">
    <property type="entry name" value="5' to 3' exonuclease, C-terminal subdomain"/>
    <property type="match status" value="1"/>
</dbReference>
<evidence type="ECO:0000256" key="12">
    <source>
        <dbReference type="ARBA" id="ARBA00023204"/>
    </source>
</evidence>
<dbReference type="InterPro" id="IPR029060">
    <property type="entry name" value="PIN-like_dom_sf"/>
</dbReference>
<keyword evidence="3 17" id="KW-0808">Transferase</keyword>
<organism evidence="17">
    <name type="scientific">hydrothermal vent metagenome</name>
    <dbReference type="NCBI Taxonomy" id="652676"/>
    <lineage>
        <taxon>unclassified sequences</taxon>
        <taxon>metagenomes</taxon>
        <taxon>ecological metagenomes</taxon>
    </lineage>
</organism>
<dbReference type="InterPro" id="IPR002562">
    <property type="entry name" value="3'-5'_exonuclease_dom"/>
</dbReference>
<keyword evidence="6" id="KW-0540">Nuclease</keyword>
<dbReference type="SMART" id="SM00482">
    <property type="entry name" value="POLAc"/>
    <property type="match status" value="1"/>
</dbReference>
<feature type="domain" description="DNA-directed DNA polymerase family A palm" evidence="16">
    <location>
        <begin position="640"/>
        <end position="846"/>
    </location>
</feature>
<dbReference type="PROSITE" id="PS00447">
    <property type="entry name" value="DNA_POLYMERASE_A"/>
    <property type="match status" value="1"/>
</dbReference>
<protein>
    <recommendedName>
        <fullName evidence="2">DNA-directed DNA polymerase</fullName>
        <ecNumber evidence="2">2.7.7.7</ecNumber>
    </recommendedName>
</protein>
<dbReference type="InterPro" id="IPR012337">
    <property type="entry name" value="RNaseH-like_sf"/>
</dbReference>
<dbReference type="GO" id="GO:0008409">
    <property type="term" value="F:5'-3' exonuclease activity"/>
    <property type="evidence" value="ECO:0007669"/>
    <property type="project" value="InterPro"/>
</dbReference>